<dbReference type="GO" id="GO:0005886">
    <property type="term" value="C:plasma membrane"/>
    <property type="evidence" value="ECO:0007669"/>
    <property type="project" value="UniProtKB-SubCell"/>
</dbReference>
<dbReference type="Pfam" id="PF10708">
    <property type="entry name" value="DUF2510"/>
    <property type="match status" value="1"/>
</dbReference>
<feature type="transmembrane region" description="Helical" evidence="7">
    <location>
        <begin position="102"/>
        <end position="121"/>
    </location>
</feature>
<evidence type="ECO:0000256" key="2">
    <source>
        <dbReference type="ARBA" id="ARBA00022475"/>
    </source>
</evidence>
<protein>
    <submittedName>
        <fullName evidence="10">RDD family protein</fullName>
    </submittedName>
</protein>
<comment type="subcellular location">
    <subcellularLocation>
        <location evidence="1">Cell membrane</location>
        <topology evidence="1">Multi-pass membrane protein</topology>
    </subcellularLocation>
</comment>
<dbReference type="InterPro" id="IPR010432">
    <property type="entry name" value="RDD"/>
</dbReference>
<evidence type="ECO:0000256" key="7">
    <source>
        <dbReference type="SAM" id="Phobius"/>
    </source>
</evidence>
<feature type="region of interest" description="Disordered" evidence="6">
    <location>
        <begin position="1"/>
        <end position="27"/>
    </location>
</feature>
<dbReference type="PANTHER" id="PTHR36115">
    <property type="entry name" value="PROLINE-RICH ANTIGEN HOMOLOG-RELATED"/>
    <property type="match status" value="1"/>
</dbReference>
<comment type="caution">
    <text evidence="10">The sequence shown here is derived from an EMBL/GenBank/DDBJ whole genome shotgun (WGS) entry which is preliminary data.</text>
</comment>
<dbReference type="AlphaFoldDB" id="A0A9D1KN23"/>
<dbReference type="Proteomes" id="UP000886842">
    <property type="component" value="Unassembled WGS sequence"/>
</dbReference>
<evidence type="ECO:0000256" key="4">
    <source>
        <dbReference type="ARBA" id="ARBA00022989"/>
    </source>
</evidence>
<dbReference type="InterPro" id="IPR051791">
    <property type="entry name" value="Pra-immunoreactive"/>
</dbReference>
<feature type="region of interest" description="Disordered" evidence="6">
    <location>
        <begin position="43"/>
        <end position="90"/>
    </location>
</feature>
<dbReference type="InterPro" id="IPR018929">
    <property type="entry name" value="DUF2510"/>
</dbReference>
<dbReference type="Pfam" id="PF06271">
    <property type="entry name" value="RDD"/>
    <property type="match status" value="1"/>
</dbReference>
<feature type="transmembrane region" description="Helical" evidence="7">
    <location>
        <begin position="159"/>
        <end position="177"/>
    </location>
</feature>
<keyword evidence="2" id="KW-1003">Cell membrane</keyword>
<feature type="domain" description="DUF2510" evidence="9">
    <location>
        <begin position="22"/>
        <end position="51"/>
    </location>
</feature>
<evidence type="ECO:0000256" key="1">
    <source>
        <dbReference type="ARBA" id="ARBA00004651"/>
    </source>
</evidence>
<name>A0A9D1KN23_9ACTN</name>
<proteinExistence type="predicted"/>
<dbReference type="EMBL" id="DVLP01000447">
    <property type="protein sequence ID" value="HIT76969.1"/>
    <property type="molecule type" value="Genomic_DNA"/>
</dbReference>
<gene>
    <name evidence="10" type="ORF">IAA98_15435</name>
</gene>
<keyword evidence="4 7" id="KW-1133">Transmembrane helix</keyword>
<reference evidence="10" key="1">
    <citation type="submission" date="2020-10" db="EMBL/GenBank/DDBJ databases">
        <authorList>
            <person name="Gilroy R."/>
        </authorList>
    </citation>
    <scope>NUCLEOTIDE SEQUENCE</scope>
    <source>
        <strain evidence="10">ChiGjej1B1-24693</strain>
    </source>
</reference>
<evidence type="ECO:0000256" key="3">
    <source>
        <dbReference type="ARBA" id="ARBA00022692"/>
    </source>
</evidence>
<sequence length="262" mass="28730">MSDEIPVGSPPAPPGRHAAPGGWYADPVDPARERYWDGWQWSRQTRVSEATTKKHRPRPVASRPHGQAGPSGPPGQPDHSGPSTPRGPGALAGWWHRAGAAALDWLFVSIVTTAVLAPLYLRIGDRMEPVLREMFLEALAGRQPDQIRPEEMMSQQEQMIILLVSVILGLAYHAVFLKWRGATPGKMICGLKVVAAGAAEGEQDGGPLVWRQALTRAMVWVFPGQHTCLWPIRVIDIVLPVSDPRNRALHDRMAGTVVVRSR</sequence>
<evidence type="ECO:0000256" key="6">
    <source>
        <dbReference type="SAM" id="MobiDB-lite"/>
    </source>
</evidence>
<evidence type="ECO:0000313" key="11">
    <source>
        <dbReference type="Proteomes" id="UP000886842"/>
    </source>
</evidence>
<keyword evidence="3 7" id="KW-0812">Transmembrane</keyword>
<accession>A0A9D1KN23</accession>
<keyword evidence="5 7" id="KW-0472">Membrane</keyword>
<evidence type="ECO:0000259" key="8">
    <source>
        <dbReference type="Pfam" id="PF06271"/>
    </source>
</evidence>
<feature type="domain" description="RDD" evidence="8">
    <location>
        <begin position="91"/>
        <end position="255"/>
    </location>
</feature>
<evidence type="ECO:0000256" key="5">
    <source>
        <dbReference type="ARBA" id="ARBA00023136"/>
    </source>
</evidence>
<evidence type="ECO:0000259" key="9">
    <source>
        <dbReference type="Pfam" id="PF10708"/>
    </source>
</evidence>
<organism evidence="10 11">
    <name type="scientific">Candidatus Avipropionibacterium avicola</name>
    <dbReference type="NCBI Taxonomy" id="2840701"/>
    <lineage>
        <taxon>Bacteria</taxon>
        <taxon>Bacillati</taxon>
        <taxon>Actinomycetota</taxon>
        <taxon>Actinomycetes</taxon>
        <taxon>Propionibacteriales</taxon>
        <taxon>Propionibacteriaceae</taxon>
        <taxon>Propionibacteriaceae incertae sedis</taxon>
        <taxon>Candidatus Avipropionibacterium</taxon>
    </lineage>
</organism>
<reference evidence="10" key="2">
    <citation type="journal article" date="2021" name="PeerJ">
        <title>Extensive microbial diversity within the chicken gut microbiome revealed by metagenomics and culture.</title>
        <authorList>
            <person name="Gilroy R."/>
            <person name="Ravi A."/>
            <person name="Getino M."/>
            <person name="Pursley I."/>
            <person name="Horton D.L."/>
            <person name="Alikhan N.F."/>
            <person name="Baker D."/>
            <person name="Gharbi K."/>
            <person name="Hall N."/>
            <person name="Watson M."/>
            <person name="Adriaenssens E.M."/>
            <person name="Foster-Nyarko E."/>
            <person name="Jarju S."/>
            <person name="Secka A."/>
            <person name="Antonio M."/>
            <person name="Oren A."/>
            <person name="Chaudhuri R.R."/>
            <person name="La Ragione R."/>
            <person name="Hildebrand F."/>
            <person name="Pallen M.J."/>
        </authorList>
    </citation>
    <scope>NUCLEOTIDE SEQUENCE</scope>
    <source>
        <strain evidence="10">ChiGjej1B1-24693</strain>
    </source>
</reference>
<evidence type="ECO:0000313" key="10">
    <source>
        <dbReference type="EMBL" id="HIT76969.1"/>
    </source>
</evidence>